<dbReference type="InterPro" id="IPR012677">
    <property type="entry name" value="Nucleotide-bd_a/b_plait_sf"/>
</dbReference>
<evidence type="ECO:0000259" key="4">
    <source>
        <dbReference type="PROSITE" id="PS50102"/>
    </source>
</evidence>
<evidence type="ECO:0000256" key="3">
    <source>
        <dbReference type="SAM" id="MobiDB-lite"/>
    </source>
</evidence>
<dbReference type="FunFam" id="3.30.70.330:FF:001296">
    <property type="entry name" value="Alternative splicing factor"/>
    <property type="match status" value="1"/>
</dbReference>
<dbReference type="InterPro" id="IPR035979">
    <property type="entry name" value="RBD_domain_sf"/>
</dbReference>
<dbReference type="Proteomes" id="UP001374579">
    <property type="component" value="Unassembled WGS sequence"/>
</dbReference>
<keyword evidence="1" id="KW-0479">Metal-binding</keyword>
<dbReference type="Pfam" id="PF00076">
    <property type="entry name" value="RRM_1"/>
    <property type="match status" value="1"/>
</dbReference>
<accession>A0AAN9B7B5</accession>
<dbReference type="Gene3D" id="4.10.60.10">
    <property type="entry name" value="Zinc finger, CCHC-type"/>
    <property type="match status" value="1"/>
</dbReference>
<feature type="compositionally biased region" description="Basic residues" evidence="3">
    <location>
        <begin position="124"/>
        <end position="188"/>
    </location>
</feature>
<evidence type="ECO:0000256" key="2">
    <source>
        <dbReference type="PROSITE-ProRule" id="PRU00176"/>
    </source>
</evidence>
<dbReference type="PROSITE" id="PS50102">
    <property type="entry name" value="RRM"/>
    <property type="match status" value="1"/>
</dbReference>
<sequence>MSRREGQLFVGRLSKTTRARDLEELFEPYGRLNRCEVKYGAEMAYAFVDFEDRRDAEDAQKYENGRDLCGSSIIVEWAKGSPRRPLADGLQSSSQGYDECYRCHRPGHWARDCPDDRYGGGFRGSRRRGHSPPRGGRRRSYSRSRSPDRRKKRSRSRSRDRRRRSRSRDRRSRSRSKSRDRRSRSKSHDRKERRSGSKSRSRSRSRSKSKSKSRSKSHSRSPEQKNGNGDGGDAVQQEKNGGSPARSRSASPN</sequence>
<proteinExistence type="predicted"/>
<reference evidence="6 7" key="1">
    <citation type="submission" date="2024-02" db="EMBL/GenBank/DDBJ databases">
        <title>Chromosome-scale genome assembly of the rough periwinkle Littorina saxatilis.</title>
        <authorList>
            <person name="De Jode A."/>
            <person name="Faria R."/>
            <person name="Formenti G."/>
            <person name="Sims Y."/>
            <person name="Smith T.P."/>
            <person name="Tracey A."/>
            <person name="Wood J.M.D."/>
            <person name="Zagrodzka Z.B."/>
            <person name="Johannesson K."/>
            <person name="Butlin R.K."/>
            <person name="Leder E.H."/>
        </authorList>
    </citation>
    <scope>NUCLEOTIDE SEQUENCE [LARGE SCALE GENOMIC DNA]</scope>
    <source>
        <strain evidence="6">Snail1</strain>
        <tissue evidence="6">Muscle</tissue>
    </source>
</reference>
<dbReference type="InterPro" id="IPR000504">
    <property type="entry name" value="RRM_dom"/>
</dbReference>
<dbReference type="InterPro" id="IPR001878">
    <property type="entry name" value="Znf_CCHC"/>
</dbReference>
<dbReference type="PANTHER" id="PTHR48038:SF1">
    <property type="entry name" value="RIBONUCLEOPROTEIN RB97D"/>
    <property type="match status" value="1"/>
</dbReference>
<keyword evidence="1" id="KW-0862">Zinc</keyword>
<organism evidence="6 7">
    <name type="scientific">Littorina saxatilis</name>
    <dbReference type="NCBI Taxonomy" id="31220"/>
    <lineage>
        <taxon>Eukaryota</taxon>
        <taxon>Metazoa</taxon>
        <taxon>Spiralia</taxon>
        <taxon>Lophotrochozoa</taxon>
        <taxon>Mollusca</taxon>
        <taxon>Gastropoda</taxon>
        <taxon>Caenogastropoda</taxon>
        <taxon>Littorinimorpha</taxon>
        <taxon>Littorinoidea</taxon>
        <taxon>Littorinidae</taxon>
        <taxon>Littorina</taxon>
    </lineage>
</organism>
<feature type="domain" description="RRM" evidence="4">
    <location>
        <begin position="6"/>
        <end position="80"/>
    </location>
</feature>
<keyword evidence="2" id="KW-0694">RNA-binding</keyword>
<gene>
    <name evidence="6" type="ORF">V1264_002952</name>
</gene>
<evidence type="ECO:0000256" key="1">
    <source>
        <dbReference type="PROSITE-ProRule" id="PRU00047"/>
    </source>
</evidence>
<dbReference type="Gene3D" id="3.30.70.330">
    <property type="match status" value="1"/>
</dbReference>
<feature type="domain" description="CCHC-type" evidence="5">
    <location>
        <begin position="100"/>
        <end position="115"/>
    </location>
</feature>
<dbReference type="SMART" id="SM00360">
    <property type="entry name" value="RRM"/>
    <property type="match status" value="1"/>
</dbReference>
<dbReference type="Pfam" id="PF00098">
    <property type="entry name" value="zf-CCHC"/>
    <property type="match status" value="1"/>
</dbReference>
<name>A0AAN9B7B5_9CAEN</name>
<keyword evidence="1" id="KW-0863">Zinc-finger</keyword>
<dbReference type="GO" id="GO:0003723">
    <property type="term" value="F:RNA binding"/>
    <property type="evidence" value="ECO:0007669"/>
    <property type="project" value="UniProtKB-UniRule"/>
</dbReference>
<dbReference type="EMBL" id="JBAMIC010000012">
    <property type="protein sequence ID" value="KAK7098710.1"/>
    <property type="molecule type" value="Genomic_DNA"/>
</dbReference>
<dbReference type="PANTHER" id="PTHR48038">
    <property type="entry name" value="RIBONUCLEOPROTEIN RB97D"/>
    <property type="match status" value="1"/>
</dbReference>
<feature type="region of interest" description="Disordered" evidence="3">
    <location>
        <begin position="114"/>
        <end position="253"/>
    </location>
</feature>
<protein>
    <submittedName>
        <fullName evidence="6">Uncharacterized protein</fullName>
    </submittedName>
</protein>
<comment type="caution">
    <text evidence="6">The sequence shown here is derived from an EMBL/GenBank/DDBJ whole genome shotgun (WGS) entry which is preliminary data.</text>
</comment>
<dbReference type="SUPFAM" id="SSF54928">
    <property type="entry name" value="RNA-binding domain, RBD"/>
    <property type="match status" value="1"/>
</dbReference>
<dbReference type="GO" id="GO:0008270">
    <property type="term" value="F:zinc ion binding"/>
    <property type="evidence" value="ECO:0007669"/>
    <property type="project" value="UniProtKB-KW"/>
</dbReference>
<feature type="compositionally biased region" description="Basic residues" evidence="3">
    <location>
        <begin position="196"/>
        <end position="219"/>
    </location>
</feature>
<evidence type="ECO:0000313" key="7">
    <source>
        <dbReference type="Proteomes" id="UP001374579"/>
    </source>
</evidence>
<evidence type="ECO:0000259" key="5">
    <source>
        <dbReference type="PROSITE" id="PS50158"/>
    </source>
</evidence>
<evidence type="ECO:0000313" key="6">
    <source>
        <dbReference type="EMBL" id="KAK7098710.1"/>
    </source>
</evidence>
<dbReference type="SMART" id="SM00343">
    <property type="entry name" value="ZnF_C2HC"/>
    <property type="match status" value="1"/>
</dbReference>
<dbReference type="PROSITE" id="PS50158">
    <property type="entry name" value="ZF_CCHC"/>
    <property type="match status" value="1"/>
</dbReference>
<dbReference type="AlphaFoldDB" id="A0AAN9B7B5"/>
<keyword evidence="7" id="KW-1185">Reference proteome</keyword>